<dbReference type="PANTHER" id="PTHR35340">
    <property type="entry name" value="PQQ ENZYME REPEAT PROTEIN-RELATED"/>
    <property type="match status" value="1"/>
</dbReference>
<dbReference type="Proteomes" id="UP000318017">
    <property type="component" value="Chromosome"/>
</dbReference>
<sequence precursor="true">MSMFHQFRFATLLVLSLCTVADSVVADDTPRHALLLADSSKNRIAVLDEQGRITWESEIGPLHDLHMLDNGNILFQKNWTHLVEINPDTNQVVWEYDCSKSPENAARAIEVHAFQRLDDGRTMIAESGSSRIIEVDVAGKIVAEVPLKVSRPHPHRDTRLVRKLKSGNYLVCHEGDGFVREYDATGETAWEYQVPLFGNQPANGHGVKAFGNQCFTALRLDSGNTLISTGNGHGVIEVTPNHQIVWQVMQDDLPGIQLAWVTTLQQLPNGNRVLGNCHAEATNPQIVEIQRDKKVVWTFKDFNRFGNSLTNTQVLTTNGQPIVAEPGRDR</sequence>
<dbReference type="PANTHER" id="PTHR35340:SF5">
    <property type="entry name" value="ASST-DOMAIN-CONTAINING PROTEIN"/>
    <property type="match status" value="1"/>
</dbReference>
<dbReference type="InterPro" id="IPR002372">
    <property type="entry name" value="PQQ_rpt_dom"/>
</dbReference>
<evidence type="ECO:0000256" key="1">
    <source>
        <dbReference type="SAM" id="SignalP"/>
    </source>
</evidence>
<dbReference type="InterPro" id="IPR053143">
    <property type="entry name" value="Arylsulfate_ST"/>
</dbReference>
<keyword evidence="3" id="KW-0808">Transferase</keyword>
<evidence type="ECO:0000313" key="3">
    <source>
        <dbReference type="EMBL" id="QDV25421.1"/>
    </source>
</evidence>
<dbReference type="GO" id="GO:0016740">
    <property type="term" value="F:transferase activity"/>
    <property type="evidence" value="ECO:0007669"/>
    <property type="project" value="UniProtKB-KW"/>
</dbReference>
<keyword evidence="4" id="KW-1185">Reference proteome</keyword>
<keyword evidence="1" id="KW-0732">Signal</keyword>
<proteinExistence type="predicted"/>
<dbReference type="Gene3D" id="2.130.10.10">
    <property type="entry name" value="YVTN repeat-like/Quinoprotein amine dehydrogenase"/>
    <property type="match status" value="1"/>
</dbReference>
<evidence type="ECO:0000313" key="4">
    <source>
        <dbReference type="Proteomes" id="UP000318017"/>
    </source>
</evidence>
<dbReference type="KEGG" id="ahel:Q31a_37470"/>
<feature type="signal peptide" evidence="1">
    <location>
        <begin position="1"/>
        <end position="26"/>
    </location>
</feature>
<organism evidence="3 4">
    <name type="scientific">Aureliella helgolandensis</name>
    <dbReference type="NCBI Taxonomy" id="2527968"/>
    <lineage>
        <taxon>Bacteria</taxon>
        <taxon>Pseudomonadati</taxon>
        <taxon>Planctomycetota</taxon>
        <taxon>Planctomycetia</taxon>
        <taxon>Pirellulales</taxon>
        <taxon>Pirellulaceae</taxon>
        <taxon>Aureliella</taxon>
    </lineage>
</organism>
<dbReference type="AlphaFoldDB" id="A0A518GA00"/>
<dbReference type="InterPro" id="IPR015943">
    <property type="entry name" value="WD40/YVTN_repeat-like_dom_sf"/>
</dbReference>
<protein>
    <submittedName>
        <fullName evidence="3">Arylsulfotransferase (ASST)</fullName>
    </submittedName>
</protein>
<name>A0A518GA00_9BACT</name>
<feature type="domain" description="Pyrrolo-quinoline quinone repeat" evidence="2">
    <location>
        <begin position="41"/>
        <end position="246"/>
    </location>
</feature>
<evidence type="ECO:0000259" key="2">
    <source>
        <dbReference type="Pfam" id="PF13360"/>
    </source>
</evidence>
<reference evidence="3 4" key="1">
    <citation type="submission" date="2019-02" db="EMBL/GenBank/DDBJ databases">
        <title>Deep-cultivation of Planctomycetes and their phenomic and genomic characterization uncovers novel biology.</title>
        <authorList>
            <person name="Wiegand S."/>
            <person name="Jogler M."/>
            <person name="Boedeker C."/>
            <person name="Pinto D."/>
            <person name="Vollmers J."/>
            <person name="Rivas-Marin E."/>
            <person name="Kohn T."/>
            <person name="Peeters S.H."/>
            <person name="Heuer A."/>
            <person name="Rast P."/>
            <person name="Oberbeckmann S."/>
            <person name="Bunk B."/>
            <person name="Jeske O."/>
            <person name="Meyerdierks A."/>
            <person name="Storesund J.E."/>
            <person name="Kallscheuer N."/>
            <person name="Luecker S."/>
            <person name="Lage O.M."/>
            <person name="Pohl T."/>
            <person name="Merkel B.J."/>
            <person name="Hornburger P."/>
            <person name="Mueller R.-W."/>
            <person name="Bruemmer F."/>
            <person name="Labrenz M."/>
            <person name="Spormann A.M."/>
            <person name="Op den Camp H."/>
            <person name="Overmann J."/>
            <person name="Amann R."/>
            <person name="Jetten M.S.M."/>
            <person name="Mascher T."/>
            <person name="Medema M.H."/>
            <person name="Devos D.P."/>
            <person name="Kaster A.-K."/>
            <person name="Ovreas L."/>
            <person name="Rohde M."/>
            <person name="Galperin M.Y."/>
            <person name="Jogler C."/>
        </authorList>
    </citation>
    <scope>NUCLEOTIDE SEQUENCE [LARGE SCALE GENOMIC DNA]</scope>
    <source>
        <strain evidence="3 4">Q31a</strain>
    </source>
</reference>
<accession>A0A518GA00</accession>
<dbReference type="Pfam" id="PF13360">
    <property type="entry name" value="PQQ_2"/>
    <property type="match status" value="1"/>
</dbReference>
<gene>
    <name evidence="3" type="ORF">Q31a_37470</name>
</gene>
<feature type="chain" id="PRO_5022007282" evidence="1">
    <location>
        <begin position="27"/>
        <end position="330"/>
    </location>
</feature>
<dbReference type="SUPFAM" id="SSF101898">
    <property type="entry name" value="NHL repeat"/>
    <property type="match status" value="1"/>
</dbReference>
<dbReference type="EMBL" id="CP036298">
    <property type="protein sequence ID" value="QDV25421.1"/>
    <property type="molecule type" value="Genomic_DNA"/>
</dbReference>